<dbReference type="EMBL" id="QXGC01000844">
    <property type="protein sequence ID" value="KAE9219087.1"/>
    <property type="molecule type" value="Genomic_DNA"/>
</dbReference>
<comment type="caution">
    <text evidence="1">The sequence shown here is derived from an EMBL/GenBank/DDBJ whole genome shotgun (WGS) entry which is preliminary data.</text>
</comment>
<evidence type="ECO:0000313" key="2">
    <source>
        <dbReference type="Proteomes" id="UP000476176"/>
    </source>
</evidence>
<evidence type="ECO:0000313" key="1">
    <source>
        <dbReference type="EMBL" id="KAE9219087.1"/>
    </source>
</evidence>
<proteinExistence type="predicted"/>
<dbReference type="AlphaFoldDB" id="A0A6G0NRH3"/>
<gene>
    <name evidence="1" type="ORF">PF004_g13698</name>
</gene>
<protein>
    <submittedName>
        <fullName evidence="1">Uncharacterized protein</fullName>
    </submittedName>
</protein>
<reference evidence="1 2" key="1">
    <citation type="submission" date="2018-09" db="EMBL/GenBank/DDBJ databases">
        <title>Genomic investigation of the strawberry pathogen Phytophthora fragariae indicates pathogenicity is determined by transcriptional variation in three key races.</title>
        <authorList>
            <person name="Adams T.M."/>
            <person name="Armitage A.D."/>
            <person name="Sobczyk M.K."/>
            <person name="Bates H.J."/>
            <person name="Dunwell J.M."/>
            <person name="Nellist C.F."/>
            <person name="Harrison R.J."/>
        </authorList>
    </citation>
    <scope>NUCLEOTIDE SEQUENCE [LARGE SCALE GENOMIC DNA]</scope>
    <source>
        <strain evidence="1 2">BC-23</strain>
    </source>
</reference>
<name>A0A6G0NRH3_9STRA</name>
<organism evidence="1 2">
    <name type="scientific">Phytophthora fragariae</name>
    <dbReference type="NCBI Taxonomy" id="53985"/>
    <lineage>
        <taxon>Eukaryota</taxon>
        <taxon>Sar</taxon>
        <taxon>Stramenopiles</taxon>
        <taxon>Oomycota</taxon>
        <taxon>Peronosporomycetes</taxon>
        <taxon>Peronosporales</taxon>
        <taxon>Peronosporaceae</taxon>
        <taxon>Phytophthora</taxon>
    </lineage>
</organism>
<accession>A0A6G0NRH3</accession>
<dbReference type="Proteomes" id="UP000476176">
    <property type="component" value="Unassembled WGS sequence"/>
</dbReference>
<sequence length="192" mass="22459">MRYVILLEDIVCNPPTHTPHWPPKQRRRTLRPRRTAWQRHIWELSDETLTALQEKAESRMYQPVFVEVGGDVEDPNRCQSLLSEGVSTFSPAMEIQHQHLTYAVRSRNSRYEPRTYSFMHPKRGGVDMIVALSPGKRPKVFLDTVDTTKEKVLELRPSDAVLFRADLIHCGMGYDQYIFRLHRFMTIPGPHF</sequence>